<dbReference type="Gene3D" id="3.20.20.450">
    <property type="entry name" value="EAL domain"/>
    <property type="match status" value="1"/>
</dbReference>
<dbReference type="AlphaFoldDB" id="A0A2N0Z903"/>
<dbReference type="SMART" id="SM00052">
    <property type="entry name" value="EAL"/>
    <property type="match status" value="1"/>
</dbReference>
<accession>A0A2N0Z903</accession>
<comment type="caution">
    <text evidence="2">The sequence shown here is derived from an EMBL/GenBank/DDBJ whole genome shotgun (WGS) entry which is preliminary data.</text>
</comment>
<dbReference type="GO" id="GO:0071111">
    <property type="term" value="F:cyclic-guanylate-specific phosphodiesterase activity"/>
    <property type="evidence" value="ECO:0007669"/>
    <property type="project" value="InterPro"/>
</dbReference>
<dbReference type="Gene3D" id="3.30.450.20">
    <property type="entry name" value="PAS domain"/>
    <property type="match status" value="1"/>
</dbReference>
<dbReference type="PROSITE" id="PS50883">
    <property type="entry name" value="EAL"/>
    <property type="match status" value="1"/>
</dbReference>
<evidence type="ECO:0000313" key="3">
    <source>
        <dbReference type="Proteomes" id="UP000233343"/>
    </source>
</evidence>
<name>A0A2N0Z903_9BACI</name>
<organism evidence="2 3">
    <name type="scientific">Cytobacillus horneckiae</name>
    <dbReference type="NCBI Taxonomy" id="549687"/>
    <lineage>
        <taxon>Bacteria</taxon>
        <taxon>Bacillati</taxon>
        <taxon>Bacillota</taxon>
        <taxon>Bacilli</taxon>
        <taxon>Bacillales</taxon>
        <taxon>Bacillaceae</taxon>
        <taxon>Cytobacillus</taxon>
    </lineage>
</organism>
<dbReference type="SUPFAM" id="SSF103190">
    <property type="entry name" value="Sensory domain-like"/>
    <property type="match status" value="1"/>
</dbReference>
<feature type="domain" description="EAL" evidence="1">
    <location>
        <begin position="1"/>
        <end position="249"/>
    </location>
</feature>
<gene>
    <name evidence="2" type="ORF">CWS20_26720</name>
</gene>
<dbReference type="InterPro" id="IPR001633">
    <property type="entry name" value="EAL_dom"/>
</dbReference>
<dbReference type="Pfam" id="PF00563">
    <property type="entry name" value="EAL"/>
    <property type="match status" value="1"/>
</dbReference>
<dbReference type="Gene3D" id="1.20.5.170">
    <property type="match status" value="1"/>
</dbReference>
<protein>
    <submittedName>
        <fullName evidence="2">Diguanylate phosphodiesterase</fullName>
    </submittedName>
</protein>
<dbReference type="PANTHER" id="PTHR33121:SF82">
    <property type="entry name" value="SIGNAL TRANSDUCTION PROTEIN CONTAINING A EAL DOMAIN"/>
    <property type="match status" value="1"/>
</dbReference>
<dbReference type="Pfam" id="PF10388">
    <property type="entry name" value="YkuI_C"/>
    <property type="match status" value="1"/>
</dbReference>
<dbReference type="InterPro" id="IPR050706">
    <property type="entry name" value="Cyclic-di-GMP_PDE-like"/>
</dbReference>
<sequence>MDPLEIMSDLNNVVPYFQPIFSADEHRVIGYEVLGTYRRKEEIESLGPFFLDESIPEEYRMELDDIILVKALDKAITLDKDVLLFIKRNADLLMKQDSEHLLGILLEYEKKGISINRIVIEISQKNPIGDFDHLDHFINYYRTYGIKIAIEDLGKDISYLDRIGQLAPNILKIDLQALRSSAVNHNYNELLYTLSMLARKIGSTLLFENIEMDYQLQFAWRNGGRYYQGPYLHKSEENFVDRDILKQKLKDKCHQFIVYEKKKLASIYTITESFNHTMIDFLHKYNKEEGTEAFLTMLAQKLKDAAFRLYICDEEGFQVSPNIFKGINNWSVQQEYMDKNWSWRPYFLANIMRMKTNKKGILSDLYTDIETGESIRTFSYPLTETDYLFIDISYHFLYEQDAL</sequence>
<dbReference type="EMBL" id="PISD01000084">
    <property type="protein sequence ID" value="PKG25970.1"/>
    <property type="molecule type" value="Genomic_DNA"/>
</dbReference>
<dbReference type="PANTHER" id="PTHR33121">
    <property type="entry name" value="CYCLIC DI-GMP PHOSPHODIESTERASE PDEF"/>
    <property type="match status" value="1"/>
</dbReference>
<dbReference type="InterPro" id="IPR035919">
    <property type="entry name" value="EAL_sf"/>
</dbReference>
<keyword evidence="3" id="KW-1185">Reference proteome</keyword>
<dbReference type="CDD" id="cd01948">
    <property type="entry name" value="EAL"/>
    <property type="match status" value="1"/>
</dbReference>
<dbReference type="SUPFAM" id="SSF141868">
    <property type="entry name" value="EAL domain-like"/>
    <property type="match status" value="1"/>
</dbReference>
<evidence type="ECO:0000313" key="2">
    <source>
        <dbReference type="EMBL" id="PKG25970.1"/>
    </source>
</evidence>
<dbReference type="InterPro" id="IPR029151">
    <property type="entry name" value="Sensor-like_sf"/>
</dbReference>
<evidence type="ECO:0000259" key="1">
    <source>
        <dbReference type="PROSITE" id="PS50883"/>
    </source>
</evidence>
<dbReference type="InterPro" id="IPR018842">
    <property type="entry name" value="YkuI_C"/>
</dbReference>
<proteinExistence type="predicted"/>
<reference evidence="2 3" key="1">
    <citation type="journal article" date="2010" name="Int. J. Syst. Evol. Microbiol.">
        <title>Bacillus horneckiae sp. nov., isolated from a spacecraft-assembly clean room.</title>
        <authorList>
            <person name="Vaishampayan P."/>
            <person name="Probst A."/>
            <person name="Krishnamurthi S."/>
            <person name="Ghosh S."/>
            <person name="Osman S."/>
            <person name="McDowall A."/>
            <person name="Ruckmani A."/>
            <person name="Mayilraj S."/>
            <person name="Venkateswaran K."/>
        </authorList>
    </citation>
    <scope>NUCLEOTIDE SEQUENCE [LARGE SCALE GENOMIC DNA]</scope>
    <source>
        <strain evidence="3">1PO1SC</strain>
    </source>
</reference>
<dbReference type="Proteomes" id="UP000233343">
    <property type="component" value="Unassembled WGS sequence"/>
</dbReference>
<dbReference type="RefSeq" id="WP_066196756.1">
    <property type="nucleotide sequence ID" value="NZ_JAFDQP010000013.1"/>
</dbReference>